<name>A0ACB8SLM5_9AGAM</name>
<dbReference type="Proteomes" id="UP000814140">
    <property type="component" value="Unassembled WGS sequence"/>
</dbReference>
<accession>A0ACB8SLM5</accession>
<gene>
    <name evidence="1" type="ORF">BV25DRAFT_1813117</name>
</gene>
<dbReference type="EMBL" id="MU277254">
    <property type="protein sequence ID" value="KAI0056995.1"/>
    <property type="molecule type" value="Genomic_DNA"/>
</dbReference>
<reference evidence="1" key="1">
    <citation type="submission" date="2021-03" db="EMBL/GenBank/DDBJ databases">
        <authorList>
            <consortium name="DOE Joint Genome Institute"/>
            <person name="Ahrendt S."/>
            <person name="Looney B.P."/>
            <person name="Miyauchi S."/>
            <person name="Morin E."/>
            <person name="Drula E."/>
            <person name="Courty P.E."/>
            <person name="Chicoki N."/>
            <person name="Fauchery L."/>
            <person name="Kohler A."/>
            <person name="Kuo A."/>
            <person name="Labutti K."/>
            <person name="Pangilinan J."/>
            <person name="Lipzen A."/>
            <person name="Riley R."/>
            <person name="Andreopoulos W."/>
            <person name="He G."/>
            <person name="Johnson J."/>
            <person name="Barry K.W."/>
            <person name="Grigoriev I.V."/>
            <person name="Nagy L."/>
            <person name="Hibbett D."/>
            <person name="Henrissat B."/>
            <person name="Matheny P.B."/>
            <person name="Labbe J."/>
            <person name="Martin F."/>
        </authorList>
    </citation>
    <scope>NUCLEOTIDE SEQUENCE</scope>
    <source>
        <strain evidence="1">HHB10654</strain>
    </source>
</reference>
<protein>
    <submittedName>
        <fullName evidence="1">Alcohol oxidase</fullName>
    </submittedName>
</protein>
<organism evidence="1 2">
    <name type="scientific">Artomyces pyxidatus</name>
    <dbReference type="NCBI Taxonomy" id="48021"/>
    <lineage>
        <taxon>Eukaryota</taxon>
        <taxon>Fungi</taxon>
        <taxon>Dikarya</taxon>
        <taxon>Basidiomycota</taxon>
        <taxon>Agaricomycotina</taxon>
        <taxon>Agaricomycetes</taxon>
        <taxon>Russulales</taxon>
        <taxon>Auriscalpiaceae</taxon>
        <taxon>Artomyces</taxon>
    </lineage>
</organism>
<evidence type="ECO:0000313" key="1">
    <source>
        <dbReference type="EMBL" id="KAI0056995.1"/>
    </source>
</evidence>
<evidence type="ECO:0000313" key="2">
    <source>
        <dbReference type="Proteomes" id="UP000814140"/>
    </source>
</evidence>
<sequence length="574" mass="62078">MPIAETSDFLKTNFDYLVIGGGTSGLVVAARLSEDPNAMVGVIEAGEYHRDAPEVNVPGLAGRGMMNPMFDWNFVSEPQEYVNNRVIAQPRGKGLGGSSLLNLLCMARASKVDFNALEALGNKGWNWDSLLEYSKRSETFVPLNDEALAAVYGVVPDLDYHGIDGPIIESFSPWYSPLQAPVSEAIHALGVPRNGEPANGNNVGVNTGVSAIDPRTSTRSYAASGYYEPNASRKNLIVLTGAQVTKIILEKTSDGLQRAVGVDFIKGERKFEKRGVRKEVIISAGTFQTPALLELSGVGNPKLLNDLGIPLIIDLPGVGENLQDHPCSYVIFEVDSKFESLDCLVDSPEFLAKHMELYKHRAGIMASQACQSFAYVPAPAVVSAEKIQKWQDAMTTDATSLPPSLTKQYDIIRPWIADSNQAHFELLGLPCHYFGTTLSAPQPGKRYYSFVVALLHPLARGSVHVRSADATAAPAIDPNLLGHPLDLAMLTDVLRFALRVFETEPMRSATVGPILPAPVADLEEYVRQTAISVWHPLGTAAMLPRSEGGVVDAELMVYGTSNLRIVSTLGLCMS</sequence>
<keyword evidence="2" id="KW-1185">Reference proteome</keyword>
<comment type="caution">
    <text evidence="1">The sequence shown here is derived from an EMBL/GenBank/DDBJ whole genome shotgun (WGS) entry which is preliminary data.</text>
</comment>
<reference evidence="1" key="2">
    <citation type="journal article" date="2022" name="New Phytol.">
        <title>Evolutionary transition to the ectomycorrhizal habit in the genomes of a hyperdiverse lineage of mushroom-forming fungi.</title>
        <authorList>
            <person name="Looney B."/>
            <person name="Miyauchi S."/>
            <person name="Morin E."/>
            <person name="Drula E."/>
            <person name="Courty P.E."/>
            <person name="Kohler A."/>
            <person name="Kuo A."/>
            <person name="LaButti K."/>
            <person name="Pangilinan J."/>
            <person name="Lipzen A."/>
            <person name="Riley R."/>
            <person name="Andreopoulos W."/>
            <person name="He G."/>
            <person name="Johnson J."/>
            <person name="Nolan M."/>
            <person name="Tritt A."/>
            <person name="Barry K.W."/>
            <person name="Grigoriev I.V."/>
            <person name="Nagy L.G."/>
            <person name="Hibbett D."/>
            <person name="Henrissat B."/>
            <person name="Matheny P.B."/>
            <person name="Labbe J."/>
            <person name="Martin F.M."/>
        </authorList>
    </citation>
    <scope>NUCLEOTIDE SEQUENCE</scope>
    <source>
        <strain evidence="1">HHB10654</strain>
    </source>
</reference>
<proteinExistence type="predicted"/>